<evidence type="ECO:0008006" key="3">
    <source>
        <dbReference type="Google" id="ProtNLM"/>
    </source>
</evidence>
<dbReference type="Pfam" id="PF11148">
    <property type="entry name" value="DUF2922"/>
    <property type="match status" value="1"/>
</dbReference>
<dbReference type="Proteomes" id="UP000051589">
    <property type="component" value="Unassembled WGS sequence"/>
</dbReference>
<proteinExistence type="predicted"/>
<protein>
    <recommendedName>
        <fullName evidence="3">DUF2922 domain-containing protein</fullName>
    </recommendedName>
</protein>
<reference evidence="1 2" key="1">
    <citation type="journal article" date="2015" name="Genome Announc.">
        <title>Expanding the biotechnology potential of lactobacilli through comparative genomics of 213 strains and associated genera.</title>
        <authorList>
            <person name="Sun Z."/>
            <person name="Harris H.M."/>
            <person name="McCann A."/>
            <person name="Guo C."/>
            <person name="Argimon S."/>
            <person name="Zhang W."/>
            <person name="Yang X."/>
            <person name="Jeffery I.B."/>
            <person name="Cooney J.C."/>
            <person name="Kagawa T.F."/>
            <person name="Liu W."/>
            <person name="Song Y."/>
            <person name="Salvetti E."/>
            <person name="Wrobel A."/>
            <person name="Rasinkangas P."/>
            <person name="Parkhill J."/>
            <person name="Rea M.C."/>
            <person name="O'Sullivan O."/>
            <person name="Ritari J."/>
            <person name="Douillard F.P."/>
            <person name="Paul Ross R."/>
            <person name="Yang R."/>
            <person name="Briner A.E."/>
            <person name="Felis G.E."/>
            <person name="de Vos W.M."/>
            <person name="Barrangou R."/>
            <person name="Klaenhammer T.R."/>
            <person name="Caufield P.W."/>
            <person name="Cui Y."/>
            <person name="Zhang H."/>
            <person name="O'Toole P.W."/>
        </authorList>
    </citation>
    <scope>NUCLEOTIDE SEQUENCE [LARGE SCALE GENOMIC DNA]</scope>
    <source>
        <strain evidence="1 2">DSM 21775</strain>
    </source>
</reference>
<accession>A0A0R2DSJ4</accession>
<dbReference type="PATRIC" id="fig|1423803.3.peg.1290"/>
<evidence type="ECO:0000313" key="1">
    <source>
        <dbReference type="EMBL" id="KRN02948.1"/>
    </source>
</evidence>
<dbReference type="AlphaFoldDB" id="A0A0R2DSJ4"/>
<name>A0A0R2DSJ4_9LACO</name>
<comment type="caution">
    <text evidence="1">The sequence shown here is derived from an EMBL/GenBank/DDBJ whole genome shotgun (WGS) entry which is preliminary data.</text>
</comment>
<sequence length="73" mass="8247">MKALELTFKGSDTRIKHLRLKYVNTDLQPKEIQHFMETLAATKLFAKEGVDLYAEPVKADLVDTNTTTLVPVV</sequence>
<dbReference type="EMBL" id="AYZH01000003">
    <property type="protein sequence ID" value="KRN02948.1"/>
    <property type="molecule type" value="Genomic_DNA"/>
</dbReference>
<keyword evidence="2" id="KW-1185">Reference proteome</keyword>
<gene>
    <name evidence="1" type="ORF">FD13_GL001264</name>
</gene>
<organism evidence="1 2">
    <name type="scientific">Levilactobacillus senmaizukei DSM 21775 = NBRC 103853</name>
    <dbReference type="NCBI Taxonomy" id="1423803"/>
    <lineage>
        <taxon>Bacteria</taxon>
        <taxon>Bacillati</taxon>
        <taxon>Bacillota</taxon>
        <taxon>Bacilli</taxon>
        <taxon>Lactobacillales</taxon>
        <taxon>Lactobacillaceae</taxon>
        <taxon>Levilactobacillus</taxon>
    </lineage>
</organism>
<dbReference type="InterPro" id="IPR021321">
    <property type="entry name" value="DUF2922"/>
</dbReference>
<dbReference type="OrthoDB" id="2323347at2"/>
<evidence type="ECO:0000313" key="2">
    <source>
        <dbReference type="Proteomes" id="UP000051589"/>
    </source>
</evidence>
<dbReference type="RefSeq" id="WP_061775781.1">
    <property type="nucleotide sequence ID" value="NZ_AYZH01000003.1"/>
</dbReference>
<dbReference type="STRING" id="1423803.FD13_GL001264"/>